<evidence type="ECO:0000256" key="7">
    <source>
        <dbReference type="ARBA" id="ARBA00022692"/>
    </source>
</evidence>
<protein>
    <recommendedName>
        <fullName evidence="15">Peptide hydrolase</fullName>
        <ecNumber evidence="15">3.4.-.-</ecNumber>
    </recommendedName>
</protein>
<evidence type="ECO:0000256" key="2">
    <source>
        <dbReference type="ARBA" id="ARBA00003273"/>
    </source>
</evidence>
<comment type="function">
    <text evidence="2">May be involved in vacuolar sorting and osmoregulation.</text>
</comment>
<gene>
    <name evidence="21" type="ORF">WICPIJ_005564</name>
</gene>
<dbReference type="GO" id="GO:0046872">
    <property type="term" value="F:metal ion binding"/>
    <property type="evidence" value="ECO:0007669"/>
    <property type="project" value="UniProtKB-KW"/>
</dbReference>
<comment type="caution">
    <text evidence="21">The sequence shown here is derived from an EMBL/GenBank/DDBJ whole genome shotgun (WGS) entry which is preliminary data.</text>
</comment>
<dbReference type="CDD" id="cd03875">
    <property type="entry name" value="M28_Fxna_like"/>
    <property type="match status" value="1"/>
</dbReference>
<evidence type="ECO:0000256" key="5">
    <source>
        <dbReference type="ARBA" id="ARBA00022554"/>
    </source>
</evidence>
<evidence type="ECO:0000256" key="1">
    <source>
        <dbReference type="ARBA" id="ARBA00001947"/>
    </source>
</evidence>
<sequence length="1019" mass="112979">MSDTESQPLIAGSSQLDNQTNNKGNNILTTEANTTTTTTVPNASTNNTNTTSNEPSFVVKSVRAVFGFRKTSLTLLVVLTYAIILIFLPILKDYNFKLPTDSQGQLPSSLNSAWYDLQSISQKPHPYISHANDEVHDYILERVNSLSQSKKYITVDDDVESKLAIFDVLKSTWNASSQASPLHYLESGNILVKIEGTDPTLDGVLLSAHYDSVPTAFGTTDDGTGIAAMLGVLESLSQGNASQPLRTIVFNFNNNEEFGLFGAVAFLRHPWSQLVKYFVNLEGTGIGDRAILFRTTDYDITTFYSEVENPFASSIYQEGFASGLIHSETDYRIYANAGLRGLDIAFYKPRSLYHTPKDNIQFTSKNALWHMLSQALDLVTALSNAKTIGEDADTPAVYFDFLGLYFVNVRLSDLTIINIVLLCVIPIFLIIFGLIVSKRGNWTIGVAWIRLPISLAVSLIAAKFALQTVTFFNPFIASGDFTDPLLLTSSTFLFVNYAILTVWNTISPICDFKLLITLEVYATLWIGLAVLTYFERRDNIMTGKYLFTLLYCLYSVVSLLGLFSFAVSSPKTEKISVHRPSNNSDGSIPNDHPREGSYSDDIEAQADENVPLLSEAPHQELSESDDESSGVAPTHKHTHKSVNYDWILQFLILIPLSFILSYTSLDLILQGLSQTMQESSASQAFVYKLILGAGLLLTVPVLSFAYKLNYLFAVLLIISIVSSGFLSVSKPAFTQDSPIKFRFAQTINLDHGSQEPVVGVYGREGFLGEILSDLPSVKSSGQEVVCEFVADGSELCSYVGLAPNLIDTNTTNSSNDSQYDFNELLNFEVIKSNGKKTDSPYTPLSAELRINAKQNRYCHLTFNTSSFASYKYGKSPIKLFTYYHDDLNSTSNGLTEISTFPAGGSKDPDGNDVFKWLPGIDDIHLHKLNWDQDSYHIGLQWVPRWLEEGEDPQPIGSASNKLTVSVSCYYGEWDDVSIIDGVAKRKIPAYDEILEYSPLWTSWSNRFEGLVVVQKSITL</sequence>
<dbReference type="PANTHER" id="PTHR12147">
    <property type="entry name" value="METALLOPEPTIDASE M28 FAMILY MEMBER"/>
    <property type="match status" value="1"/>
</dbReference>
<keyword evidence="6 15" id="KW-0645">Protease</keyword>
<feature type="domain" description="Vacuolar membrane protease transmembrane" evidence="20">
    <location>
        <begin position="449"/>
        <end position="585"/>
    </location>
</feature>
<dbReference type="OrthoDB" id="76293at2759"/>
<evidence type="ECO:0000256" key="9">
    <source>
        <dbReference type="ARBA" id="ARBA00022801"/>
    </source>
</evidence>
<proteinExistence type="inferred from homology"/>
<comment type="similarity">
    <text evidence="4 15">Belongs to the peptidase M28 family.</text>
</comment>
<keyword evidence="22" id="KW-1185">Reference proteome</keyword>
<keyword evidence="12" id="KW-0482">Metalloprotease</keyword>
<dbReference type="Pfam" id="PF04389">
    <property type="entry name" value="Peptidase_M28"/>
    <property type="match status" value="1"/>
</dbReference>
<reference evidence="21" key="2">
    <citation type="submission" date="2021-01" db="EMBL/GenBank/DDBJ databases">
        <authorList>
            <person name="Schikora-Tamarit M.A."/>
        </authorList>
    </citation>
    <scope>NUCLEOTIDE SEQUENCE</scope>
    <source>
        <strain evidence="21">CBS2887</strain>
    </source>
</reference>
<dbReference type="EC" id="3.4.-.-" evidence="15"/>
<evidence type="ECO:0000259" key="20">
    <source>
        <dbReference type="Pfam" id="PF22251"/>
    </source>
</evidence>
<evidence type="ECO:0000256" key="12">
    <source>
        <dbReference type="ARBA" id="ARBA00023049"/>
    </source>
</evidence>
<keyword evidence="9 15" id="KW-0378">Hydrolase</keyword>
<evidence type="ECO:0000313" key="21">
    <source>
        <dbReference type="EMBL" id="KAH3683480.1"/>
    </source>
</evidence>
<evidence type="ECO:0000313" key="22">
    <source>
        <dbReference type="Proteomes" id="UP000774326"/>
    </source>
</evidence>
<feature type="transmembrane region" description="Helical" evidence="17">
    <location>
        <begin position="416"/>
        <end position="436"/>
    </location>
</feature>
<dbReference type="InterPro" id="IPR053976">
    <property type="entry name" value="PFF1_TM"/>
</dbReference>
<dbReference type="Pfam" id="PF22250">
    <property type="entry name" value="PFF1_C"/>
    <property type="match status" value="1"/>
</dbReference>
<dbReference type="GO" id="GO:0005774">
    <property type="term" value="C:vacuolar membrane"/>
    <property type="evidence" value="ECO:0007669"/>
    <property type="project" value="UniProtKB-SubCell"/>
</dbReference>
<dbReference type="GO" id="GO:0008235">
    <property type="term" value="F:metalloexopeptidase activity"/>
    <property type="evidence" value="ECO:0007669"/>
    <property type="project" value="InterPro"/>
</dbReference>
<dbReference type="Proteomes" id="UP000774326">
    <property type="component" value="Unassembled WGS sequence"/>
</dbReference>
<feature type="transmembrane region" description="Helical" evidence="17">
    <location>
        <begin position="646"/>
        <end position="665"/>
    </location>
</feature>
<dbReference type="PANTHER" id="PTHR12147:SF58">
    <property type="entry name" value="VACUOLAR MEMBRANE PROTEASE"/>
    <property type="match status" value="1"/>
</dbReference>
<keyword evidence="7 17" id="KW-0812">Transmembrane</keyword>
<evidence type="ECO:0000259" key="19">
    <source>
        <dbReference type="Pfam" id="PF22250"/>
    </source>
</evidence>
<dbReference type="InterPro" id="IPR048024">
    <property type="entry name" value="Fxna-like_M28_dom"/>
</dbReference>
<dbReference type="Gene3D" id="3.40.630.10">
    <property type="entry name" value="Zn peptidases"/>
    <property type="match status" value="1"/>
</dbReference>
<feature type="transmembrane region" description="Helical" evidence="17">
    <location>
        <begin position="685"/>
        <end position="703"/>
    </location>
</feature>
<feature type="region of interest" description="Disordered" evidence="16">
    <location>
        <begin position="1"/>
        <end position="54"/>
    </location>
</feature>
<evidence type="ECO:0000256" key="3">
    <source>
        <dbReference type="ARBA" id="ARBA00004128"/>
    </source>
</evidence>
<dbReference type="InterPro" id="IPR045175">
    <property type="entry name" value="M28_fam"/>
</dbReference>
<feature type="compositionally biased region" description="Low complexity" evidence="16">
    <location>
        <begin position="29"/>
        <end position="54"/>
    </location>
</feature>
<dbReference type="AlphaFoldDB" id="A0A9P8TLV7"/>
<feature type="domain" description="Peptidase M28" evidence="18">
    <location>
        <begin position="189"/>
        <end position="378"/>
    </location>
</feature>
<feature type="transmembrane region" description="Helical" evidence="17">
    <location>
        <begin position="710"/>
        <end position="728"/>
    </location>
</feature>
<feature type="transmembrane region" description="Helical" evidence="17">
    <location>
        <begin position="73"/>
        <end position="91"/>
    </location>
</feature>
<evidence type="ECO:0000256" key="6">
    <source>
        <dbReference type="ARBA" id="ARBA00022670"/>
    </source>
</evidence>
<feature type="compositionally biased region" description="Polar residues" evidence="16">
    <location>
        <begin position="1"/>
        <end position="28"/>
    </location>
</feature>
<feature type="transmembrane region" description="Helical" evidence="17">
    <location>
        <begin position="486"/>
        <end position="503"/>
    </location>
</feature>
<comment type="subcellular location">
    <subcellularLocation>
        <location evidence="3">Vacuole membrane</location>
        <topology evidence="3">Multi-pass membrane protein</topology>
    </subcellularLocation>
</comment>
<keyword evidence="11 17" id="KW-1133">Transmembrane helix</keyword>
<keyword evidence="8 15" id="KW-0479">Metal-binding</keyword>
<evidence type="ECO:0000256" key="15">
    <source>
        <dbReference type="RuleBase" id="RU361240"/>
    </source>
</evidence>
<keyword evidence="13 17" id="KW-0472">Membrane</keyword>
<dbReference type="Pfam" id="PF22251">
    <property type="entry name" value="PFF1_TM"/>
    <property type="match status" value="1"/>
</dbReference>
<evidence type="ECO:0000256" key="4">
    <source>
        <dbReference type="ARBA" id="ARBA00010918"/>
    </source>
</evidence>
<feature type="transmembrane region" description="Helical" evidence="17">
    <location>
        <begin position="546"/>
        <end position="567"/>
    </location>
</feature>
<dbReference type="GO" id="GO:0006508">
    <property type="term" value="P:proteolysis"/>
    <property type="evidence" value="ECO:0007669"/>
    <property type="project" value="UniProtKB-KW"/>
</dbReference>
<evidence type="ECO:0000256" key="10">
    <source>
        <dbReference type="ARBA" id="ARBA00022833"/>
    </source>
</evidence>
<feature type="transmembrane region" description="Helical" evidence="17">
    <location>
        <begin position="448"/>
        <end position="466"/>
    </location>
</feature>
<dbReference type="EMBL" id="JAEUBG010003112">
    <property type="protein sequence ID" value="KAH3683480.1"/>
    <property type="molecule type" value="Genomic_DNA"/>
</dbReference>
<reference evidence="21" key="1">
    <citation type="journal article" date="2021" name="Open Biol.">
        <title>Shared evolutionary footprints suggest mitochondrial oxidative damage underlies multiple complex I losses in fungi.</title>
        <authorList>
            <person name="Schikora-Tamarit M.A."/>
            <person name="Marcet-Houben M."/>
            <person name="Nosek J."/>
            <person name="Gabaldon T."/>
        </authorList>
    </citation>
    <scope>NUCLEOTIDE SEQUENCE</scope>
    <source>
        <strain evidence="21">CBS2887</strain>
    </source>
</reference>
<feature type="domain" description="Vacuolar membrane protease C-terminal" evidence="19">
    <location>
        <begin position="739"/>
        <end position="1013"/>
    </location>
</feature>
<comment type="cofactor">
    <cofactor evidence="1">
        <name>Zn(2+)</name>
        <dbReference type="ChEBI" id="CHEBI:29105"/>
    </cofactor>
</comment>
<evidence type="ECO:0000259" key="18">
    <source>
        <dbReference type="Pfam" id="PF04389"/>
    </source>
</evidence>
<evidence type="ECO:0000256" key="14">
    <source>
        <dbReference type="ARBA" id="ARBA00023180"/>
    </source>
</evidence>
<keyword evidence="5" id="KW-0926">Vacuole</keyword>
<dbReference type="SUPFAM" id="SSF53187">
    <property type="entry name" value="Zn-dependent exopeptidases"/>
    <property type="match status" value="1"/>
</dbReference>
<dbReference type="InterPro" id="IPR053975">
    <property type="entry name" value="PFF1_C"/>
</dbReference>
<accession>A0A9P8TLV7</accession>
<name>A0A9P8TLV7_WICPI</name>
<organism evidence="21 22">
    <name type="scientific">Wickerhamomyces pijperi</name>
    <name type="common">Yeast</name>
    <name type="synonym">Pichia pijperi</name>
    <dbReference type="NCBI Taxonomy" id="599730"/>
    <lineage>
        <taxon>Eukaryota</taxon>
        <taxon>Fungi</taxon>
        <taxon>Dikarya</taxon>
        <taxon>Ascomycota</taxon>
        <taxon>Saccharomycotina</taxon>
        <taxon>Saccharomycetes</taxon>
        <taxon>Phaffomycetales</taxon>
        <taxon>Wickerhamomycetaceae</taxon>
        <taxon>Wickerhamomyces</taxon>
    </lineage>
</organism>
<evidence type="ECO:0000256" key="17">
    <source>
        <dbReference type="SAM" id="Phobius"/>
    </source>
</evidence>
<feature type="transmembrane region" description="Helical" evidence="17">
    <location>
        <begin position="515"/>
        <end position="534"/>
    </location>
</feature>
<keyword evidence="10 15" id="KW-0862">Zinc</keyword>
<evidence type="ECO:0000256" key="13">
    <source>
        <dbReference type="ARBA" id="ARBA00023136"/>
    </source>
</evidence>
<keyword evidence="14" id="KW-0325">Glycoprotein</keyword>
<feature type="region of interest" description="Disordered" evidence="16">
    <location>
        <begin position="575"/>
        <end position="599"/>
    </location>
</feature>
<evidence type="ECO:0000256" key="16">
    <source>
        <dbReference type="SAM" id="MobiDB-lite"/>
    </source>
</evidence>
<evidence type="ECO:0000256" key="8">
    <source>
        <dbReference type="ARBA" id="ARBA00022723"/>
    </source>
</evidence>
<evidence type="ECO:0000256" key="11">
    <source>
        <dbReference type="ARBA" id="ARBA00022989"/>
    </source>
</evidence>
<dbReference type="InterPro" id="IPR007484">
    <property type="entry name" value="Peptidase_M28"/>
</dbReference>